<dbReference type="EMBL" id="LUGM01000002">
    <property type="protein sequence ID" value="KYH14162.1"/>
    <property type="molecule type" value="Genomic_DNA"/>
</dbReference>
<proteinExistence type="predicted"/>
<evidence type="ECO:0000256" key="1">
    <source>
        <dbReference type="SAM" id="MobiDB-lite"/>
    </source>
</evidence>
<dbReference type="Proteomes" id="UP000075418">
    <property type="component" value="Unassembled WGS sequence"/>
</dbReference>
<comment type="caution">
    <text evidence="2">The sequence shown here is derived from an EMBL/GenBank/DDBJ whole genome shotgun (WGS) entry which is preliminary data.</text>
</comment>
<accession>A0A151A490</accession>
<evidence type="ECO:0000313" key="3">
    <source>
        <dbReference type="Proteomes" id="UP000075418"/>
    </source>
</evidence>
<feature type="region of interest" description="Disordered" evidence="1">
    <location>
        <begin position="32"/>
        <end position="60"/>
    </location>
</feature>
<gene>
    <name evidence="2" type="ORF">A0131_05135</name>
</gene>
<feature type="compositionally biased region" description="Basic and acidic residues" evidence="1">
    <location>
        <begin position="34"/>
        <end position="47"/>
    </location>
</feature>
<dbReference type="AlphaFoldDB" id="A0A151A490"/>
<organism evidence="2 3">
    <name type="scientific">Staphylococcus kloosii</name>
    <dbReference type="NCBI Taxonomy" id="29384"/>
    <lineage>
        <taxon>Bacteria</taxon>
        <taxon>Bacillati</taxon>
        <taxon>Bacillota</taxon>
        <taxon>Bacilli</taxon>
        <taxon>Bacillales</taxon>
        <taxon>Staphylococcaceae</taxon>
        <taxon>Staphylococcus</taxon>
    </lineage>
</organism>
<sequence length="60" mass="7211">MDYEKEIKKMGWTRREVKNRIEGIMDEKIDDEDLNQKSKKDDSRENVADVVDSFFNNKDN</sequence>
<reference evidence="2 3" key="1">
    <citation type="submission" date="2016-02" db="EMBL/GenBank/DDBJ databases">
        <title>Draft genome sequence of hydrocarbon degrading Staphylococcus saprophyticus Strain CNV2, isolated from crude-oil contaminated soil from Noonmati Oil Refinery, Guwahati, Assam, India.</title>
        <authorList>
            <person name="Mukherjee A."/>
            <person name="Chettri B."/>
            <person name="Langpoklakpam J."/>
            <person name="Singh A.K."/>
            <person name="Chattopadhyay D.J."/>
        </authorList>
    </citation>
    <scope>NUCLEOTIDE SEQUENCE [LARGE SCALE GENOMIC DNA]</scope>
    <source>
        <strain evidence="2 3">CNV2</strain>
    </source>
</reference>
<name>A0A151A490_9STAP</name>
<dbReference type="RefSeq" id="WP_061854348.1">
    <property type="nucleotide sequence ID" value="NZ_LUGM01000002.1"/>
</dbReference>
<evidence type="ECO:0000313" key="2">
    <source>
        <dbReference type="EMBL" id="KYH14162.1"/>
    </source>
</evidence>
<protein>
    <submittedName>
        <fullName evidence="2">Uncharacterized protein</fullName>
    </submittedName>
</protein>